<feature type="region of interest" description="Disordered" evidence="4">
    <location>
        <begin position="619"/>
        <end position="717"/>
    </location>
</feature>
<evidence type="ECO:0000259" key="6">
    <source>
        <dbReference type="Pfam" id="PF00394"/>
    </source>
</evidence>
<dbReference type="InterPro" id="IPR011706">
    <property type="entry name" value="Cu-oxidase_C"/>
</dbReference>
<dbReference type="AlphaFoldDB" id="F4RNV7"/>
<keyword evidence="3" id="KW-0325">Glycoprotein</keyword>
<dbReference type="OrthoDB" id="2121828at2759"/>
<feature type="compositionally biased region" description="Polar residues" evidence="4">
    <location>
        <begin position="622"/>
        <end position="631"/>
    </location>
</feature>
<feature type="domain" description="Plastocyanin-like" evidence="8">
    <location>
        <begin position="204"/>
        <end position="311"/>
    </location>
</feature>
<dbReference type="VEuPathDB" id="FungiDB:MELLADRAFT_87731"/>
<dbReference type="HOGENOM" id="CLU_006504_7_1_1"/>
<keyword evidence="5" id="KW-0472">Membrane</keyword>
<dbReference type="GO" id="GO:0005507">
    <property type="term" value="F:copper ion binding"/>
    <property type="evidence" value="ECO:0007669"/>
    <property type="project" value="InterPro"/>
</dbReference>
<proteinExistence type="inferred from homology"/>
<dbReference type="EMBL" id="GL883111">
    <property type="protein sequence ID" value="EGG05845.1"/>
    <property type="molecule type" value="Genomic_DNA"/>
</dbReference>
<dbReference type="KEGG" id="mlr:MELLADRAFT_87731"/>
<keyword evidence="2" id="KW-0186">Copper</keyword>
<dbReference type="Pfam" id="PF07731">
    <property type="entry name" value="Cu-oxidase_2"/>
    <property type="match status" value="1"/>
</dbReference>
<dbReference type="SMR" id="F4RNV7"/>
<feature type="compositionally biased region" description="Low complexity" evidence="4">
    <location>
        <begin position="19"/>
        <end position="29"/>
    </location>
</feature>
<gene>
    <name evidence="9" type="ORF">MELLADRAFT_87731</name>
</gene>
<evidence type="ECO:0000259" key="8">
    <source>
        <dbReference type="Pfam" id="PF07732"/>
    </source>
</evidence>
<accession>F4RNV7</accession>
<evidence type="ECO:0000256" key="5">
    <source>
        <dbReference type="SAM" id="Phobius"/>
    </source>
</evidence>
<evidence type="ECO:0000256" key="1">
    <source>
        <dbReference type="ARBA" id="ARBA00010609"/>
    </source>
</evidence>
<feature type="domain" description="Plastocyanin-like" evidence="7">
    <location>
        <begin position="737"/>
        <end position="787"/>
    </location>
</feature>
<dbReference type="GeneID" id="18934618"/>
<dbReference type="InterPro" id="IPR008972">
    <property type="entry name" value="Cupredoxin"/>
</dbReference>
<evidence type="ECO:0000256" key="2">
    <source>
        <dbReference type="ARBA" id="ARBA00023008"/>
    </source>
</evidence>
<dbReference type="RefSeq" id="XP_007410901.1">
    <property type="nucleotide sequence ID" value="XM_007410839.1"/>
</dbReference>
<dbReference type="InterPro" id="IPR011707">
    <property type="entry name" value="Cu-oxidase-like_N"/>
</dbReference>
<reference evidence="10" key="1">
    <citation type="journal article" date="2011" name="Proc. Natl. Acad. Sci. U.S.A.">
        <title>Obligate biotrophy features unraveled by the genomic analysis of rust fungi.</title>
        <authorList>
            <person name="Duplessis S."/>
            <person name="Cuomo C.A."/>
            <person name="Lin Y.-C."/>
            <person name="Aerts A."/>
            <person name="Tisserant E."/>
            <person name="Veneault-Fourrey C."/>
            <person name="Joly D.L."/>
            <person name="Hacquard S."/>
            <person name="Amselem J."/>
            <person name="Cantarel B.L."/>
            <person name="Chiu R."/>
            <person name="Coutinho P.M."/>
            <person name="Feau N."/>
            <person name="Field M."/>
            <person name="Frey P."/>
            <person name="Gelhaye E."/>
            <person name="Goldberg J."/>
            <person name="Grabherr M.G."/>
            <person name="Kodira C.D."/>
            <person name="Kohler A."/>
            <person name="Kuees U."/>
            <person name="Lindquist E.A."/>
            <person name="Lucas S.M."/>
            <person name="Mago R."/>
            <person name="Mauceli E."/>
            <person name="Morin E."/>
            <person name="Murat C."/>
            <person name="Pangilinan J.L."/>
            <person name="Park R."/>
            <person name="Pearson M."/>
            <person name="Quesneville H."/>
            <person name="Rouhier N."/>
            <person name="Sakthikumar S."/>
            <person name="Salamov A.A."/>
            <person name="Schmutz J."/>
            <person name="Selles B."/>
            <person name="Shapiro H."/>
            <person name="Tanguay P."/>
            <person name="Tuskan G.A."/>
            <person name="Henrissat B."/>
            <person name="Van de Peer Y."/>
            <person name="Rouze P."/>
            <person name="Ellis J.G."/>
            <person name="Dodds P.N."/>
            <person name="Schein J.E."/>
            <person name="Zhong S."/>
            <person name="Hamelin R.C."/>
            <person name="Grigoriev I.V."/>
            <person name="Szabo L.J."/>
            <person name="Martin F."/>
        </authorList>
    </citation>
    <scope>NUCLEOTIDE SEQUENCE [LARGE SCALE GENOMIC DNA]</scope>
    <source>
        <strain evidence="10">98AG31 / pathotype 3-4-7</strain>
    </source>
</reference>
<dbReference type="PANTHER" id="PTHR11709">
    <property type="entry name" value="MULTI-COPPER OXIDASE"/>
    <property type="match status" value="1"/>
</dbReference>
<dbReference type="CDD" id="cd13857">
    <property type="entry name" value="CuRO_1_Diphenol_Ox"/>
    <property type="match status" value="1"/>
</dbReference>
<name>F4RNV7_MELLP</name>
<feature type="compositionally biased region" description="Polar residues" evidence="4">
    <location>
        <begin position="689"/>
        <end position="705"/>
    </location>
</feature>
<dbReference type="Gene3D" id="2.60.40.420">
    <property type="entry name" value="Cupredoxins - blue copper proteins"/>
    <property type="match status" value="4"/>
</dbReference>
<dbReference type="InParanoid" id="F4RNV7"/>
<organism evidence="10">
    <name type="scientific">Melampsora larici-populina (strain 98AG31 / pathotype 3-4-7)</name>
    <name type="common">Poplar leaf rust fungus</name>
    <dbReference type="NCBI Taxonomy" id="747676"/>
    <lineage>
        <taxon>Eukaryota</taxon>
        <taxon>Fungi</taxon>
        <taxon>Dikarya</taxon>
        <taxon>Basidiomycota</taxon>
        <taxon>Pucciniomycotina</taxon>
        <taxon>Pucciniomycetes</taxon>
        <taxon>Pucciniales</taxon>
        <taxon>Melampsoraceae</taxon>
        <taxon>Melampsora</taxon>
    </lineage>
</organism>
<evidence type="ECO:0000313" key="9">
    <source>
        <dbReference type="EMBL" id="EGG05845.1"/>
    </source>
</evidence>
<dbReference type="eggNOG" id="KOG1263">
    <property type="taxonomic scope" value="Eukaryota"/>
</dbReference>
<dbReference type="Pfam" id="PF07732">
    <property type="entry name" value="Cu-oxidase_3"/>
    <property type="match status" value="1"/>
</dbReference>
<feature type="region of interest" description="Disordered" evidence="4">
    <location>
        <begin position="1"/>
        <end position="79"/>
    </location>
</feature>
<sequence length="811" mass="88273">MVVRPPFLPSDQPDTMPGSSSQTDSQSNHSVKRRKSIFSRKTEKSKAISESGSASHHSGSDAGSGSQHSRSEGSGSQLGTIQDDLTYTEASEEGTSPSAHANRSDQTYGQSFTISSRFRQVIRKRGWFQILSGFILLSIVIAALVAAIIIGLRNAAIQEERRNRINSTPVITPTEKQSIVGTIRGERAQTRQFDFVIDERLGKPDGFEKDMLVVNGQYPGPIIEVNQDDLVVIRVQNMAVNTTSITWHGLFQVGTSYFDGVRGVSECGIPAGESMTYTFRPGEFSGTTYWHAGYNAQTSDGISGGFIVHPRTASNSSYDEEVVLHLSDLYHATSTDLLESYLSPSGINGDIINEPVPDSGTINGIGQYDHLPDVRRPPPSYYRLTVEAKKKYRLRLINAGSFAPIRFSVDSHNLTVIEANGVEVVPITFTGGITLYPGQRYSVELTADQTSAKAFWMRATIVNDQFRYNSPNSRFKILGIVQYGDLRAELPKEGEPSPSSAVDLNLDQLRPLVPFDPPSPTRTYLLDVGFNKAQDGSLLGLINSTAWEPVHHTTSLSKNLGSNQIGASITDSQFVISHDKAEVVELIIENFSGGNFPFTLHGHRPWVIEVGNGKYNGIKPNTGINNSTNPNPMAPVQLSPSASPLLPVLAANNGSSTAGSSTSPTSTTRGTQGSPTVTSPPVPPPADMSQGSSSQTKGAYNTVGSVPQAARAKKYQQKSLPSYDKLYRRVRRQTQSRLMHPRQKSDTFLLPKDGWIRVRFVANNPGVWLLSDQTQWHQAAGVAMQIASLTSTPVRVPDEVTKFCTAADLDD</sequence>
<dbReference type="Pfam" id="PF00394">
    <property type="entry name" value="Cu-oxidase"/>
    <property type="match status" value="1"/>
</dbReference>
<dbReference type="Proteomes" id="UP000001072">
    <property type="component" value="Unassembled WGS sequence"/>
</dbReference>
<feature type="compositionally biased region" description="Low complexity" evidence="4">
    <location>
        <begin position="48"/>
        <end position="68"/>
    </location>
</feature>
<evidence type="ECO:0000259" key="7">
    <source>
        <dbReference type="Pfam" id="PF07731"/>
    </source>
</evidence>
<feature type="transmembrane region" description="Helical" evidence="5">
    <location>
        <begin position="127"/>
        <end position="152"/>
    </location>
</feature>
<protein>
    <submittedName>
        <fullName evidence="9">Multi-copper oxidase laccase-like protein</fullName>
    </submittedName>
</protein>
<dbReference type="GO" id="GO:0016491">
    <property type="term" value="F:oxidoreductase activity"/>
    <property type="evidence" value="ECO:0007669"/>
    <property type="project" value="InterPro"/>
</dbReference>
<keyword evidence="5" id="KW-0812">Transmembrane</keyword>
<evidence type="ECO:0000256" key="4">
    <source>
        <dbReference type="SAM" id="MobiDB-lite"/>
    </source>
</evidence>
<dbReference type="PANTHER" id="PTHR11709:SF511">
    <property type="entry name" value="LACCASE"/>
    <property type="match status" value="1"/>
</dbReference>
<dbReference type="InterPro" id="IPR001117">
    <property type="entry name" value="Cu-oxidase_2nd"/>
</dbReference>
<dbReference type="InterPro" id="IPR045087">
    <property type="entry name" value="Cu-oxidase_fam"/>
</dbReference>
<dbReference type="SUPFAM" id="SSF49503">
    <property type="entry name" value="Cupredoxins"/>
    <property type="match status" value="3"/>
</dbReference>
<feature type="domain" description="Plastocyanin-like" evidence="6">
    <location>
        <begin position="320"/>
        <end position="464"/>
    </location>
</feature>
<evidence type="ECO:0000256" key="3">
    <source>
        <dbReference type="ARBA" id="ARBA00023180"/>
    </source>
</evidence>
<keyword evidence="5" id="KW-1133">Transmembrane helix</keyword>
<evidence type="ECO:0000313" key="10">
    <source>
        <dbReference type="Proteomes" id="UP000001072"/>
    </source>
</evidence>
<comment type="similarity">
    <text evidence="1">Belongs to the multicopper oxidase family.</text>
</comment>
<keyword evidence="10" id="KW-1185">Reference proteome</keyword>
<feature type="compositionally biased region" description="Low complexity" evidence="4">
    <location>
        <begin position="634"/>
        <end position="677"/>
    </location>
</feature>
<dbReference type="STRING" id="747676.F4RNV7"/>